<dbReference type="RefSeq" id="WP_099506048.1">
    <property type="nucleotide sequence ID" value="NZ_CP026652.1"/>
</dbReference>
<keyword evidence="1" id="KW-0732">Signal</keyword>
<organism evidence="2 3">
    <name type="scientific">Streptomyces dengpaensis</name>
    <dbReference type="NCBI Taxonomy" id="2049881"/>
    <lineage>
        <taxon>Bacteria</taxon>
        <taxon>Bacillati</taxon>
        <taxon>Actinomycetota</taxon>
        <taxon>Actinomycetes</taxon>
        <taxon>Kitasatosporales</taxon>
        <taxon>Streptomycetaceae</taxon>
        <taxon>Streptomyces</taxon>
    </lineage>
</organism>
<feature type="signal peptide" evidence="1">
    <location>
        <begin position="1"/>
        <end position="21"/>
    </location>
</feature>
<name>A0ABM6ST42_9ACTN</name>
<keyword evidence="3" id="KW-1185">Reference proteome</keyword>
<evidence type="ECO:0000256" key="1">
    <source>
        <dbReference type="SAM" id="SignalP"/>
    </source>
</evidence>
<evidence type="ECO:0000313" key="3">
    <source>
        <dbReference type="Proteomes" id="UP000238413"/>
    </source>
</evidence>
<evidence type="ECO:0008006" key="4">
    <source>
        <dbReference type="Google" id="ProtNLM"/>
    </source>
</evidence>
<accession>A0ABM6ST42</accession>
<evidence type="ECO:0000313" key="2">
    <source>
        <dbReference type="EMBL" id="AVH57896.1"/>
    </source>
</evidence>
<reference evidence="2 3" key="1">
    <citation type="submission" date="2018-02" db="EMBL/GenBank/DDBJ databases">
        <title>Complete genome sequence of Streptomyces dengpaensis, the producer of angucyclines.</title>
        <authorList>
            <person name="Yumei L."/>
        </authorList>
    </citation>
    <scope>NUCLEOTIDE SEQUENCE [LARGE SCALE GENOMIC DNA]</scope>
    <source>
        <strain evidence="2 3">XZHG99</strain>
    </source>
</reference>
<protein>
    <recommendedName>
        <fullName evidence="4">Holin</fullName>
    </recommendedName>
</protein>
<gene>
    <name evidence="2" type="ORF">C4B68_21390</name>
</gene>
<sequence length="64" mass="6532">MKISKMWKAVVGGLAAGSAAAATAVQDNVLTTGEEVTIALAILGAWGVTWAVPNRQAVTPPRDV</sequence>
<proteinExistence type="predicted"/>
<dbReference type="EMBL" id="CP026652">
    <property type="protein sequence ID" value="AVH57896.1"/>
    <property type="molecule type" value="Genomic_DNA"/>
</dbReference>
<dbReference type="Proteomes" id="UP000238413">
    <property type="component" value="Chromosome"/>
</dbReference>
<feature type="chain" id="PRO_5046804079" description="Holin" evidence="1">
    <location>
        <begin position="22"/>
        <end position="64"/>
    </location>
</feature>